<dbReference type="EMBL" id="JAHRIO010084049">
    <property type="protein sequence ID" value="MEQ2186470.1"/>
    <property type="molecule type" value="Genomic_DNA"/>
</dbReference>
<dbReference type="Proteomes" id="UP001476798">
    <property type="component" value="Unassembled WGS sequence"/>
</dbReference>
<dbReference type="PANTHER" id="PTHR10480:SF8">
    <property type="entry name" value="PROTEIN UNC-13 HOMOLOG B"/>
    <property type="match status" value="1"/>
</dbReference>
<feature type="domain" description="MHD2" evidence="1">
    <location>
        <begin position="17"/>
        <end position="89"/>
    </location>
</feature>
<name>A0ABV0PSI6_9TELE</name>
<comment type="caution">
    <text evidence="2">The sequence shown here is derived from an EMBL/GenBank/DDBJ whole genome shotgun (WGS) entry which is preliminary data.</text>
</comment>
<accession>A0ABV0PSI6</accession>
<protein>
    <recommendedName>
        <fullName evidence="1">MHD2 domain-containing protein</fullName>
    </recommendedName>
</protein>
<gene>
    <name evidence="2" type="ORF">GOODEAATRI_028812</name>
</gene>
<evidence type="ECO:0000313" key="3">
    <source>
        <dbReference type="Proteomes" id="UP001476798"/>
    </source>
</evidence>
<proteinExistence type="predicted"/>
<sequence length="89" mass="9931">MDTEASDLLNDLQVRLNNVLDDLSSTFGNRLTLFATVCEKTVLKRVLKELWRIVMTSLEKTIVLPQGNDTFGAQILSAAKELGHLSKLK</sequence>
<evidence type="ECO:0000259" key="1">
    <source>
        <dbReference type="PROSITE" id="PS51259"/>
    </source>
</evidence>
<dbReference type="InterPro" id="IPR014772">
    <property type="entry name" value="Munc13_dom-2"/>
</dbReference>
<reference evidence="2 3" key="1">
    <citation type="submission" date="2021-06" db="EMBL/GenBank/DDBJ databases">
        <authorList>
            <person name="Palmer J.M."/>
        </authorList>
    </citation>
    <scope>NUCLEOTIDE SEQUENCE [LARGE SCALE GENOMIC DNA]</scope>
    <source>
        <strain evidence="2 3">GA_2019</strain>
        <tissue evidence="2">Muscle</tissue>
    </source>
</reference>
<dbReference type="PANTHER" id="PTHR10480">
    <property type="entry name" value="PROTEIN UNC-13 HOMOLOG"/>
    <property type="match status" value="1"/>
</dbReference>
<dbReference type="InterPro" id="IPR010439">
    <property type="entry name" value="MUN_dom"/>
</dbReference>
<feature type="non-terminal residue" evidence="2">
    <location>
        <position position="89"/>
    </location>
</feature>
<dbReference type="InterPro" id="IPR027080">
    <property type="entry name" value="Unc-13"/>
</dbReference>
<organism evidence="2 3">
    <name type="scientific">Goodea atripinnis</name>
    <dbReference type="NCBI Taxonomy" id="208336"/>
    <lineage>
        <taxon>Eukaryota</taxon>
        <taxon>Metazoa</taxon>
        <taxon>Chordata</taxon>
        <taxon>Craniata</taxon>
        <taxon>Vertebrata</taxon>
        <taxon>Euteleostomi</taxon>
        <taxon>Actinopterygii</taxon>
        <taxon>Neopterygii</taxon>
        <taxon>Teleostei</taxon>
        <taxon>Neoteleostei</taxon>
        <taxon>Acanthomorphata</taxon>
        <taxon>Ovalentaria</taxon>
        <taxon>Atherinomorphae</taxon>
        <taxon>Cyprinodontiformes</taxon>
        <taxon>Goodeidae</taxon>
        <taxon>Goodea</taxon>
    </lineage>
</organism>
<evidence type="ECO:0000313" key="2">
    <source>
        <dbReference type="EMBL" id="MEQ2186470.1"/>
    </source>
</evidence>
<keyword evidence="3" id="KW-1185">Reference proteome</keyword>
<dbReference type="PROSITE" id="PS51259">
    <property type="entry name" value="MHD2"/>
    <property type="match status" value="1"/>
</dbReference>
<dbReference type="Gene3D" id="1.20.58.1100">
    <property type="match status" value="1"/>
</dbReference>
<dbReference type="Pfam" id="PF06292">
    <property type="entry name" value="MUN"/>
    <property type="match status" value="1"/>
</dbReference>